<dbReference type="GO" id="GO:0042132">
    <property type="term" value="F:fructose 1,6-bisphosphate 1-phosphatase activity"/>
    <property type="evidence" value="ECO:0007669"/>
    <property type="project" value="UniProtKB-UniRule"/>
</dbReference>
<dbReference type="GeneID" id="42980886"/>
<dbReference type="RefSeq" id="WP_068279740.1">
    <property type="nucleotide sequence ID" value="NZ_CP014873.1"/>
</dbReference>
<evidence type="ECO:0000256" key="2">
    <source>
        <dbReference type="ARBA" id="ARBA00023211"/>
    </source>
</evidence>
<gene>
    <name evidence="4" type="primary">fbp</name>
    <name evidence="5" type="ORF">AYR53_01370</name>
</gene>
<keyword evidence="3 4" id="KW-0119">Carbohydrate metabolism</keyword>
<comment type="pathway">
    <text evidence="4">Carbohydrate biosynthesis; gluconeogenesis.</text>
</comment>
<dbReference type="GO" id="GO:0006094">
    <property type="term" value="P:gluconeogenesis"/>
    <property type="evidence" value="ECO:0007669"/>
    <property type="project" value="UniProtKB-UniRule"/>
</dbReference>
<name>A0A192GYD3_9LACO</name>
<dbReference type="InterPro" id="IPR029052">
    <property type="entry name" value="Metallo-depent_PP-like"/>
</dbReference>
<dbReference type="UniPathway" id="UPA00138"/>
<keyword evidence="2 4" id="KW-0464">Manganese</keyword>
<evidence type="ECO:0000256" key="1">
    <source>
        <dbReference type="ARBA" id="ARBA00022801"/>
    </source>
</evidence>
<evidence type="ECO:0000313" key="5">
    <source>
        <dbReference type="EMBL" id="ANK61529.1"/>
    </source>
</evidence>
<comment type="similarity">
    <text evidence="4">Belongs to the FBPase class 3 family.</text>
</comment>
<organism evidence="5 6">
    <name type="scientific">Loigolactobacillus backii</name>
    <dbReference type="NCBI Taxonomy" id="375175"/>
    <lineage>
        <taxon>Bacteria</taxon>
        <taxon>Bacillati</taxon>
        <taxon>Bacillota</taxon>
        <taxon>Bacilli</taxon>
        <taxon>Lactobacillales</taxon>
        <taxon>Lactobacillaceae</taxon>
        <taxon>Loigolactobacillus</taxon>
    </lineage>
</organism>
<evidence type="ECO:0000256" key="3">
    <source>
        <dbReference type="ARBA" id="ARBA00023277"/>
    </source>
</evidence>
<dbReference type="Pfam" id="PF06874">
    <property type="entry name" value="FBPase_2"/>
    <property type="match status" value="1"/>
</dbReference>
<dbReference type="InterPro" id="IPR009164">
    <property type="entry name" value="FBPtase_class3"/>
</dbReference>
<dbReference type="EMBL" id="CP014873">
    <property type="protein sequence ID" value="ANK61529.1"/>
    <property type="molecule type" value="Genomic_DNA"/>
</dbReference>
<accession>A0A192GYD3</accession>
<dbReference type="HAMAP" id="MF_01854">
    <property type="entry name" value="FBPase_class3"/>
    <property type="match status" value="1"/>
</dbReference>
<dbReference type="STRING" id="375175.AYR53_01370"/>
<sequence>MNETDLALLKAKYPTKTALATELINLEAILNLPKSTEAFISDIHGEYDAFQHVLRSGSGNVKQKVAALFAGKMTKNKISNFSFLIYYPKERLTAIKKRYASNEELCQWYLDTFTRLISLLHFVSTKYTRSKVRKALKPEFVYITEELLYADLDSVDKLQYYSKITENIITLGQADAFIIATCHSIQQLVVDHLHIVGDIYDRGPYPDKIMERLMQHHSLDIQWGNHDILWLGAVSGSQLCLANLLRICARYNNLSIIEDAYGINLRHLALFAEKHYQDNPAFQPKLMHNERPLSAAEKLQITQIHQAIAVIQFKLEGPAIARRPEFNMAHRAMLDKIDYAKQTIELKGKTYQLENTCFQTIDPKAPYQLTPEEQDLIDQLTTAFMQSDKLRRHMAFLVKKGSMYLTYNDNLIFHGCIPVDDKGKFQTFRLNGKDYAGPELLTVFEKNLRESFAYPHTTNDQATDLLWYLWTGPLSPLFGKHDMTTFERYFIADKETHFEAPNAYYRLRHETWFVDQLLEAFGLDPNTGHIINGHTPVKKGQSPIMADRKMLVIDGGFSKPYHKTTGIGGYTLLYNSYGMQLVTHQPFTSRADAIANLTDIISTKRVVDQVSHRKMVAQTDIGKKLIKQVRLLKELMLTK</sequence>
<dbReference type="SUPFAM" id="SSF56300">
    <property type="entry name" value="Metallo-dependent phosphatases"/>
    <property type="match status" value="1"/>
</dbReference>
<dbReference type="EC" id="3.1.3.11" evidence="4"/>
<evidence type="ECO:0000313" key="6">
    <source>
        <dbReference type="Proteomes" id="UP000078582"/>
    </source>
</evidence>
<evidence type="ECO:0000256" key="4">
    <source>
        <dbReference type="HAMAP-Rule" id="MF_01854"/>
    </source>
</evidence>
<keyword evidence="1 4" id="KW-0378">Hydrolase</keyword>
<dbReference type="OrthoDB" id="9779903at2"/>
<keyword evidence="6" id="KW-1185">Reference proteome</keyword>
<dbReference type="PIRSF" id="PIRSF000906">
    <property type="entry name" value="FBPtase_Bacill"/>
    <property type="match status" value="1"/>
</dbReference>
<comment type="cofactor">
    <cofactor evidence="4">
        <name>Mn(2+)</name>
        <dbReference type="ChEBI" id="CHEBI:29035"/>
    </cofactor>
</comment>
<proteinExistence type="inferred from homology"/>
<reference evidence="5 6" key="1">
    <citation type="submission" date="2016-03" db="EMBL/GenBank/DDBJ databases">
        <title>Pediococcus and Lactobacillus from brewery environment - whole genome sequencing and assembly.</title>
        <authorList>
            <person name="Behr J."/>
            <person name="Geissler A.J."/>
            <person name="Vogel R.F."/>
        </authorList>
    </citation>
    <scope>NUCLEOTIDE SEQUENCE [LARGE SCALE GENOMIC DNA]</scope>
    <source>
        <strain evidence="5 6">TMW 1.1989</strain>
    </source>
</reference>
<dbReference type="Proteomes" id="UP000078582">
    <property type="component" value="Chromosome"/>
</dbReference>
<dbReference type="Gene3D" id="3.60.21.10">
    <property type="match status" value="1"/>
</dbReference>
<protein>
    <recommendedName>
        <fullName evidence="4">Fructose-1,6-bisphosphatase class 3</fullName>
        <shortName evidence="4">FBPase class 3</shortName>
        <ecNumber evidence="4">3.1.3.11</ecNumber>
    </recommendedName>
    <alternativeName>
        <fullName evidence="4">D-fructose-1,6-bisphosphate 1-phosphohydrolase class 3</fullName>
    </alternativeName>
</protein>
<comment type="catalytic activity">
    <reaction evidence="4">
        <text>beta-D-fructose 1,6-bisphosphate + H2O = beta-D-fructose 6-phosphate + phosphate</text>
        <dbReference type="Rhea" id="RHEA:11064"/>
        <dbReference type="ChEBI" id="CHEBI:15377"/>
        <dbReference type="ChEBI" id="CHEBI:32966"/>
        <dbReference type="ChEBI" id="CHEBI:43474"/>
        <dbReference type="ChEBI" id="CHEBI:57634"/>
        <dbReference type="EC" id="3.1.3.11"/>
    </reaction>
</comment>
<dbReference type="AlphaFoldDB" id="A0A192GYD3"/>